<evidence type="ECO:0000313" key="1">
    <source>
        <dbReference type="EMBL" id="CAB4268783.1"/>
    </source>
</evidence>
<organism evidence="1 3">
    <name type="scientific">Prunus armeniaca</name>
    <name type="common">Apricot</name>
    <name type="synonym">Armeniaca vulgaris</name>
    <dbReference type="NCBI Taxonomy" id="36596"/>
    <lineage>
        <taxon>Eukaryota</taxon>
        <taxon>Viridiplantae</taxon>
        <taxon>Streptophyta</taxon>
        <taxon>Embryophyta</taxon>
        <taxon>Tracheophyta</taxon>
        <taxon>Spermatophyta</taxon>
        <taxon>Magnoliopsida</taxon>
        <taxon>eudicotyledons</taxon>
        <taxon>Gunneridae</taxon>
        <taxon>Pentapetalae</taxon>
        <taxon>rosids</taxon>
        <taxon>fabids</taxon>
        <taxon>Rosales</taxon>
        <taxon>Rosaceae</taxon>
        <taxon>Amygdaloideae</taxon>
        <taxon>Amygdaleae</taxon>
        <taxon>Prunus</taxon>
    </lineage>
</organism>
<reference evidence="1 3" key="1">
    <citation type="submission" date="2020-05" db="EMBL/GenBank/DDBJ databases">
        <authorList>
            <person name="Campoy J."/>
            <person name="Schneeberger K."/>
            <person name="Spophaly S."/>
        </authorList>
    </citation>
    <scope>NUCLEOTIDE SEQUENCE [LARGE SCALE GENOMIC DNA]</scope>
    <source>
        <strain evidence="1">PruArmRojPasFocal</strain>
    </source>
</reference>
<evidence type="ECO:0000313" key="2">
    <source>
        <dbReference type="EMBL" id="CAB4269052.1"/>
    </source>
</evidence>
<gene>
    <name evidence="1" type="ORF">CURHAP_LOCUS13115</name>
    <name evidence="2" type="ORF">CURHAP_LOCUS14134</name>
</gene>
<protein>
    <submittedName>
        <fullName evidence="1">Uncharacterized protein</fullName>
    </submittedName>
</protein>
<dbReference type="EMBL" id="CAEKDK010000002">
    <property type="protein sequence ID" value="CAB4268783.1"/>
    <property type="molecule type" value="Genomic_DNA"/>
</dbReference>
<dbReference type="Proteomes" id="UP000507222">
    <property type="component" value="Unassembled WGS sequence"/>
</dbReference>
<dbReference type="EMBL" id="CAEKDK010000002">
    <property type="protein sequence ID" value="CAB4269052.1"/>
    <property type="molecule type" value="Genomic_DNA"/>
</dbReference>
<name>A0A6J5TYE8_PRUAR</name>
<accession>A0A6J5TYE8</accession>
<proteinExistence type="predicted"/>
<sequence length="65" mass="7021">MKIIGDKLGNLEHGNKCFKFPLKPLKSNKFSVKQQPSSMSIAKASCVTKAFDKLPVKQASGGNQA</sequence>
<dbReference type="AlphaFoldDB" id="A0A6J5TYE8"/>
<evidence type="ECO:0000313" key="3">
    <source>
        <dbReference type="Proteomes" id="UP000507222"/>
    </source>
</evidence>